<feature type="domain" description="OmpA-like" evidence="6">
    <location>
        <begin position="656"/>
        <end position="748"/>
    </location>
</feature>
<organism evidence="7 8">
    <name type="scientific">Candidatus Beckwithbacteria bacterium CG23_combo_of_CG06-09_8_20_14_all_34_8</name>
    <dbReference type="NCBI Taxonomy" id="1974497"/>
    <lineage>
        <taxon>Bacteria</taxon>
        <taxon>Candidatus Beckwithiibacteriota</taxon>
    </lineage>
</organism>
<comment type="subcellular location">
    <subcellularLocation>
        <location evidence="1">Cell outer membrane</location>
    </subcellularLocation>
</comment>
<dbReference type="PRINTS" id="PR01021">
    <property type="entry name" value="OMPADOMAIN"/>
</dbReference>
<dbReference type="PROSITE" id="PS51123">
    <property type="entry name" value="OMPA_2"/>
    <property type="match status" value="1"/>
</dbReference>
<dbReference type="SUPFAM" id="SSF103088">
    <property type="entry name" value="OmpA-like"/>
    <property type="match status" value="1"/>
</dbReference>
<dbReference type="EMBL" id="PCSR01000044">
    <property type="protein sequence ID" value="PIP53264.1"/>
    <property type="molecule type" value="Genomic_DNA"/>
</dbReference>
<dbReference type="InterPro" id="IPR036737">
    <property type="entry name" value="OmpA-like_sf"/>
</dbReference>
<dbReference type="InterPro" id="IPR006664">
    <property type="entry name" value="OMP_bac"/>
</dbReference>
<evidence type="ECO:0000259" key="6">
    <source>
        <dbReference type="PROSITE" id="PS51123"/>
    </source>
</evidence>
<dbReference type="CDD" id="cd07185">
    <property type="entry name" value="OmpA_C-like"/>
    <property type="match status" value="1"/>
</dbReference>
<keyword evidence="2 4" id="KW-0472">Membrane</keyword>
<name>A0A2H0B6L6_9BACT</name>
<keyword evidence="5" id="KW-0732">Signal</keyword>
<evidence type="ECO:0000313" key="8">
    <source>
        <dbReference type="Proteomes" id="UP000229459"/>
    </source>
</evidence>
<dbReference type="Proteomes" id="UP000229459">
    <property type="component" value="Unassembled WGS sequence"/>
</dbReference>
<dbReference type="GO" id="GO:0030246">
    <property type="term" value="F:carbohydrate binding"/>
    <property type="evidence" value="ECO:0007669"/>
    <property type="project" value="InterPro"/>
</dbReference>
<dbReference type="SUPFAM" id="SSF49452">
    <property type="entry name" value="Starch-binding domain-like"/>
    <property type="match status" value="1"/>
</dbReference>
<evidence type="ECO:0000256" key="3">
    <source>
        <dbReference type="ARBA" id="ARBA00023237"/>
    </source>
</evidence>
<comment type="caution">
    <text evidence="7">The sequence shown here is derived from an EMBL/GenBank/DDBJ whole genome shotgun (WGS) entry which is preliminary data.</text>
</comment>
<dbReference type="Pfam" id="PF00691">
    <property type="entry name" value="OmpA"/>
    <property type="match status" value="1"/>
</dbReference>
<dbReference type="InterPro" id="IPR008969">
    <property type="entry name" value="CarboxyPept-like_regulatory"/>
</dbReference>
<dbReference type="AlphaFoldDB" id="A0A2H0B6L6"/>
<dbReference type="Gene3D" id="2.60.40.1120">
    <property type="entry name" value="Carboxypeptidase-like, regulatory domain"/>
    <property type="match status" value="2"/>
</dbReference>
<evidence type="ECO:0000256" key="1">
    <source>
        <dbReference type="ARBA" id="ARBA00004442"/>
    </source>
</evidence>
<feature type="signal peptide" evidence="5">
    <location>
        <begin position="1"/>
        <end position="17"/>
    </location>
</feature>
<feature type="chain" id="PRO_5013621246" description="OmpA-like domain-containing protein" evidence="5">
    <location>
        <begin position="18"/>
        <end position="748"/>
    </location>
</feature>
<dbReference type="SUPFAM" id="SSF49464">
    <property type="entry name" value="Carboxypeptidase regulatory domain-like"/>
    <property type="match status" value="1"/>
</dbReference>
<protein>
    <recommendedName>
        <fullName evidence="6">OmpA-like domain-containing protein</fullName>
    </recommendedName>
</protein>
<dbReference type="Gene3D" id="3.30.1330.60">
    <property type="entry name" value="OmpA-like domain"/>
    <property type="match status" value="1"/>
</dbReference>
<evidence type="ECO:0000256" key="2">
    <source>
        <dbReference type="ARBA" id="ARBA00023136"/>
    </source>
</evidence>
<accession>A0A2H0B6L6</accession>
<dbReference type="InterPro" id="IPR050330">
    <property type="entry name" value="Bact_OuterMem_StrucFunc"/>
</dbReference>
<dbReference type="InterPro" id="IPR006665">
    <property type="entry name" value="OmpA-like"/>
</dbReference>
<evidence type="ECO:0000256" key="5">
    <source>
        <dbReference type="SAM" id="SignalP"/>
    </source>
</evidence>
<dbReference type="GO" id="GO:0009279">
    <property type="term" value="C:cell outer membrane"/>
    <property type="evidence" value="ECO:0007669"/>
    <property type="project" value="UniProtKB-SubCell"/>
</dbReference>
<reference evidence="7 8" key="1">
    <citation type="submission" date="2017-09" db="EMBL/GenBank/DDBJ databases">
        <title>Depth-based differentiation of microbial function through sediment-hosted aquifers and enrichment of novel symbionts in the deep terrestrial subsurface.</title>
        <authorList>
            <person name="Probst A.J."/>
            <person name="Ladd B."/>
            <person name="Jarett J.K."/>
            <person name="Geller-Mcgrath D.E."/>
            <person name="Sieber C.M."/>
            <person name="Emerson J.B."/>
            <person name="Anantharaman K."/>
            <person name="Thomas B.C."/>
            <person name="Malmstrom R."/>
            <person name="Stieglmeier M."/>
            <person name="Klingl A."/>
            <person name="Woyke T."/>
            <person name="Ryan C.M."/>
            <person name="Banfield J.F."/>
        </authorList>
    </citation>
    <scope>NUCLEOTIDE SEQUENCE [LARGE SCALE GENOMIC DNA]</scope>
    <source>
        <strain evidence="7">CG23_combo_of_CG06-09_8_20_14_all_34_8</strain>
    </source>
</reference>
<dbReference type="InterPro" id="IPR013784">
    <property type="entry name" value="Carb-bd-like_fold"/>
</dbReference>
<feature type="non-terminal residue" evidence="7">
    <location>
        <position position="748"/>
    </location>
</feature>
<keyword evidence="3" id="KW-0998">Cell outer membrane</keyword>
<gene>
    <name evidence="7" type="ORF">COX08_01940</name>
</gene>
<evidence type="ECO:0000313" key="7">
    <source>
        <dbReference type="EMBL" id="PIP53264.1"/>
    </source>
</evidence>
<dbReference type="PANTHER" id="PTHR30329:SF21">
    <property type="entry name" value="LIPOPROTEIN YIAD-RELATED"/>
    <property type="match status" value="1"/>
</dbReference>
<sequence length="748" mass="83793">MKKYFILMLFLPGIVGATPLTPSVNGAKGLYHLMSADLGYPGIFHFKLALRAFTSDLAVYYPYFDTSTYSNKIDSSLYAVDTYFGGDFDFSLGWAVTHWLELNVRGRYWGDVIDCDDAPRFRPGPRTEYPYEDWFYMGWQNRGSIDRGDTDIGLKFVFGSNFALHPYVSIATGTDRDTSLYPASYFGKKTLSNRGGVFRYFTNGKMTPGISLLLSGSTKTESPISGYLNIGYQMKGDASEYKYGLGADVLFFDYFDPFIEFWGSRRSFGEDPFFDHPPSYITLGMKFIGTGISADIGVDFLVLGKREYDFHDFGQYPDDHTATGWGARPTWAINLGFGYSYDFYNMRPVTNKGMIVGKIADAVTGEGIDAVISVTDAQRLVSDPLTGAYETKVTPGKSRLVVAKKGYKGETKIAMVPRGEQVVVDFDLEPEVMHGIIVGKVVDKWTTNPIKDVQLSLSRGEEKIPTRKIEPGSITKTVGGKTYKLNSATGSWELLKESAKKEDITTTIDGKLYRLNMMTGEWEELKGAYESLSKDDVTMLIDGKLHRLNTVTGNWEEVKKGARFEDIVSDKDITQTIDGELYKLNTVTGNWEKVKVSISALEKIADTLVNSDKEGLYQLDLIPPGTHLVTTAKEDYITQISPVVCKPNETSVLNFELLAEKIVLRGVHFEFDKSELLVDSYPLLEKLFRFLKDNPFLRVEIGGHTDWIASDSYNIELSHRRANAVRNYLIKHGVSPSRLIAKGYGESM</sequence>
<dbReference type="PANTHER" id="PTHR30329">
    <property type="entry name" value="STATOR ELEMENT OF FLAGELLAR MOTOR COMPLEX"/>
    <property type="match status" value="1"/>
</dbReference>
<proteinExistence type="predicted"/>
<evidence type="ECO:0000256" key="4">
    <source>
        <dbReference type="PROSITE-ProRule" id="PRU00473"/>
    </source>
</evidence>